<dbReference type="InterPro" id="IPR023213">
    <property type="entry name" value="CAT-like_dom_sf"/>
</dbReference>
<dbReference type="InterPro" id="IPR009081">
    <property type="entry name" value="PP-bd_ACP"/>
</dbReference>
<feature type="non-terminal residue" evidence="5">
    <location>
        <position position="1"/>
    </location>
</feature>
<dbReference type="GO" id="GO:0044550">
    <property type="term" value="P:secondary metabolite biosynthetic process"/>
    <property type="evidence" value="ECO:0007669"/>
    <property type="project" value="TreeGrafter"/>
</dbReference>
<dbReference type="Pfam" id="PF00668">
    <property type="entry name" value="Condensation"/>
    <property type="match status" value="1"/>
</dbReference>
<name>A0A5B1B4J8_MYCSI</name>
<dbReference type="InterPro" id="IPR020806">
    <property type="entry name" value="PKS_PP-bd"/>
</dbReference>
<dbReference type="PANTHER" id="PTHR45527">
    <property type="entry name" value="NONRIBOSOMAL PEPTIDE SYNTHETASE"/>
    <property type="match status" value="1"/>
</dbReference>
<dbReference type="AlphaFoldDB" id="A0A5B1B4J8"/>
<sequence>SAALCALEGVDQAVVIAREDRPGDKRLVGYLTGTADITSVRAELATRLPHYMLPAALVVLPALPLTRNGKLDTRALPAPDYTTDHYRAPTSPVEEILATLYSQVLGIDRIGIDDSFFDLGGDSLLAMRAVAAINTTLDADLTVRSLFDTPTIAGLAPHLGAAPHRRTPLIAADRPATIPLSFAQNRLWLLDQLQGPTPVYNIAWALRLAGDLDTEALGAALTDLIARHETLRTVYTASAGIPQQHVLPLSALELGWQVIDATTWPAHQLQHALSTAARHTFHLATQIPLRAQLFRTGEHEHVLVIVVHHIAADGWSLTPLTTDLSAAYASRCAGQAPHWPPLAVQYVDYTLWQRHQLGELTDPDSPITTQLAYWEKTLADMPERLHLPTDRPYPPTADHHGASLTIHWPAALHHQLTHLARDHHATTFMVIHTALTVLLAQLSVSPDIAIGIPVAGRTHPALDHLVGMFVNTLVLRTQLDGDPTLAQLLTQVRTRNLEAFEHQDLPFETLVERLNPTRSTSHHPLIQVLLAWHPPTPTQQLGELDITPLPLTTHTARMDLTFMLAEHFTDTGQPAGITGTVEYRTDIYDTTTITTLTDRLQRLLQTMTDNPDRPLSSIDLLNTAEHAHLEQLGNHTALTTHPTTPPT</sequence>
<evidence type="ECO:0000256" key="1">
    <source>
        <dbReference type="ARBA" id="ARBA00001957"/>
    </source>
</evidence>
<dbReference type="EMBL" id="VTZN01000357">
    <property type="protein sequence ID" value="KAA1243318.1"/>
    <property type="molecule type" value="Genomic_DNA"/>
</dbReference>
<dbReference type="InterPro" id="IPR036736">
    <property type="entry name" value="ACP-like_sf"/>
</dbReference>
<dbReference type="GO" id="GO:0043041">
    <property type="term" value="P:amino acid activation for nonribosomal peptide biosynthetic process"/>
    <property type="evidence" value="ECO:0007669"/>
    <property type="project" value="TreeGrafter"/>
</dbReference>
<dbReference type="FunFam" id="1.10.1200.10:FF:000005">
    <property type="entry name" value="Nonribosomal peptide synthetase 1"/>
    <property type="match status" value="1"/>
</dbReference>
<evidence type="ECO:0000313" key="5">
    <source>
        <dbReference type="EMBL" id="KAA1243318.1"/>
    </source>
</evidence>
<dbReference type="Gene3D" id="1.10.1200.10">
    <property type="entry name" value="ACP-like"/>
    <property type="match status" value="1"/>
</dbReference>
<dbReference type="FunFam" id="3.30.559.10:FF:000012">
    <property type="entry name" value="Non-ribosomal peptide synthetase"/>
    <property type="match status" value="1"/>
</dbReference>
<dbReference type="GO" id="GO:0003824">
    <property type="term" value="F:catalytic activity"/>
    <property type="evidence" value="ECO:0007669"/>
    <property type="project" value="InterPro"/>
</dbReference>
<feature type="non-terminal residue" evidence="5">
    <location>
        <position position="647"/>
    </location>
</feature>
<evidence type="ECO:0000313" key="6">
    <source>
        <dbReference type="Proteomes" id="UP000324701"/>
    </source>
</evidence>
<dbReference type="Pfam" id="PF00550">
    <property type="entry name" value="PP-binding"/>
    <property type="match status" value="1"/>
</dbReference>
<evidence type="ECO:0000256" key="3">
    <source>
        <dbReference type="ARBA" id="ARBA00022553"/>
    </source>
</evidence>
<dbReference type="FunFam" id="3.30.559.30:FF:000001">
    <property type="entry name" value="Non-ribosomal peptide synthetase"/>
    <property type="match status" value="1"/>
</dbReference>
<accession>A0A5B1B4J8</accession>
<dbReference type="InterPro" id="IPR001242">
    <property type="entry name" value="Condensation_dom"/>
</dbReference>
<dbReference type="Pfam" id="PF13193">
    <property type="entry name" value="AMP-binding_C"/>
    <property type="match status" value="1"/>
</dbReference>
<dbReference type="RefSeq" id="WP_262491189.1">
    <property type="nucleotide sequence ID" value="NZ_VTZN01000357.1"/>
</dbReference>
<dbReference type="GO" id="GO:0031177">
    <property type="term" value="F:phosphopantetheine binding"/>
    <property type="evidence" value="ECO:0007669"/>
    <property type="project" value="InterPro"/>
</dbReference>
<reference evidence="5 6" key="1">
    <citation type="submission" date="2019-09" db="EMBL/GenBank/DDBJ databases">
        <title>Report of infection by Mycobacterium simiae a patient suffering from pulmonary tuberculosis.</title>
        <authorList>
            <person name="Mohanty P.S."/>
            <person name="Bansal A.K."/>
            <person name="Singh H."/>
            <person name="Sharma S."/>
            <person name="Patil S.A."/>
            <person name="Upadhaya P."/>
            <person name="Singh P.K."/>
            <person name="Kumar D."/>
            <person name="Kumar S."/>
            <person name="Singh R.K."/>
            <person name="Chaudhary B."/>
        </authorList>
    </citation>
    <scope>NUCLEOTIDE SEQUENCE [LARGE SCALE GENOMIC DNA]</scope>
    <source>
        <strain evidence="5 6">JAL-560-SIM</strain>
    </source>
</reference>
<dbReference type="InterPro" id="IPR006162">
    <property type="entry name" value="Ppantetheine_attach_site"/>
</dbReference>
<dbReference type="SUPFAM" id="SSF56801">
    <property type="entry name" value="Acetyl-CoA synthetase-like"/>
    <property type="match status" value="1"/>
</dbReference>
<dbReference type="CDD" id="cd19540">
    <property type="entry name" value="LCL_NRPS-like"/>
    <property type="match status" value="1"/>
</dbReference>
<keyword evidence="3" id="KW-0597">Phosphoprotein</keyword>
<dbReference type="PROSITE" id="PS00012">
    <property type="entry name" value="PHOSPHOPANTETHEINE"/>
    <property type="match status" value="1"/>
</dbReference>
<evidence type="ECO:0000256" key="2">
    <source>
        <dbReference type="ARBA" id="ARBA00022450"/>
    </source>
</evidence>
<comment type="cofactor">
    <cofactor evidence="1">
        <name>pantetheine 4'-phosphate</name>
        <dbReference type="ChEBI" id="CHEBI:47942"/>
    </cofactor>
</comment>
<evidence type="ECO:0000259" key="4">
    <source>
        <dbReference type="PROSITE" id="PS50075"/>
    </source>
</evidence>
<dbReference type="SMART" id="SM01294">
    <property type="entry name" value="PKS_PP_betabranch"/>
    <property type="match status" value="1"/>
</dbReference>
<feature type="domain" description="Carrier" evidence="4">
    <location>
        <begin position="88"/>
        <end position="163"/>
    </location>
</feature>
<dbReference type="Gene3D" id="3.30.559.30">
    <property type="entry name" value="Nonribosomal peptide synthetase, condensation domain"/>
    <property type="match status" value="1"/>
</dbReference>
<dbReference type="GO" id="GO:0008610">
    <property type="term" value="P:lipid biosynthetic process"/>
    <property type="evidence" value="ECO:0007669"/>
    <property type="project" value="UniProtKB-ARBA"/>
</dbReference>
<dbReference type="InterPro" id="IPR045851">
    <property type="entry name" value="AMP-bd_C_sf"/>
</dbReference>
<dbReference type="InterPro" id="IPR025110">
    <property type="entry name" value="AMP-bd_C"/>
</dbReference>
<keyword evidence="2" id="KW-0596">Phosphopantetheine</keyword>
<dbReference type="SMART" id="SM00823">
    <property type="entry name" value="PKS_PP"/>
    <property type="match status" value="1"/>
</dbReference>
<proteinExistence type="predicted"/>
<keyword evidence="6" id="KW-1185">Reference proteome</keyword>
<dbReference type="Proteomes" id="UP000324701">
    <property type="component" value="Unassembled WGS sequence"/>
</dbReference>
<comment type="caution">
    <text evidence="5">The sequence shown here is derived from an EMBL/GenBank/DDBJ whole genome shotgun (WGS) entry which is preliminary data.</text>
</comment>
<dbReference type="Gene3D" id="3.30.300.30">
    <property type="match status" value="1"/>
</dbReference>
<dbReference type="PROSITE" id="PS50075">
    <property type="entry name" value="CARRIER"/>
    <property type="match status" value="1"/>
</dbReference>
<dbReference type="SUPFAM" id="SSF47336">
    <property type="entry name" value="ACP-like"/>
    <property type="match status" value="1"/>
</dbReference>
<dbReference type="GO" id="GO:0005829">
    <property type="term" value="C:cytosol"/>
    <property type="evidence" value="ECO:0007669"/>
    <property type="project" value="TreeGrafter"/>
</dbReference>
<dbReference type="PANTHER" id="PTHR45527:SF1">
    <property type="entry name" value="FATTY ACID SYNTHASE"/>
    <property type="match status" value="1"/>
</dbReference>
<dbReference type="Gene3D" id="3.30.559.10">
    <property type="entry name" value="Chloramphenicol acetyltransferase-like domain"/>
    <property type="match status" value="1"/>
</dbReference>
<gene>
    <name evidence="5" type="ORF">F0Q45_25725</name>
</gene>
<dbReference type="SUPFAM" id="SSF52777">
    <property type="entry name" value="CoA-dependent acyltransferases"/>
    <property type="match status" value="2"/>
</dbReference>
<protein>
    <submittedName>
        <fullName evidence="5">Non-ribosomal peptide synthetase</fullName>
    </submittedName>
</protein>
<organism evidence="5 6">
    <name type="scientific">Mycobacterium simiae</name>
    <name type="common">Mycobacterium habana</name>
    <dbReference type="NCBI Taxonomy" id="1784"/>
    <lineage>
        <taxon>Bacteria</taxon>
        <taxon>Bacillati</taxon>
        <taxon>Actinomycetota</taxon>
        <taxon>Actinomycetes</taxon>
        <taxon>Mycobacteriales</taxon>
        <taxon>Mycobacteriaceae</taxon>
        <taxon>Mycobacterium</taxon>
        <taxon>Mycobacterium simiae complex</taxon>
    </lineage>
</organism>